<keyword evidence="2 6" id="KW-0732">Signal</keyword>
<dbReference type="OrthoDB" id="2515046at2"/>
<dbReference type="Pfam" id="PF01547">
    <property type="entry name" value="SBP_bac_1"/>
    <property type="match status" value="1"/>
</dbReference>
<gene>
    <name evidence="7" type="ORF">E1809_15870</name>
</gene>
<keyword evidence="4" id="KW-0564">Palmitate</keyword>
<accession>A0A4R5KDV9</accession>
<evidence type="ECO:0000256" key="1">
    <source>
        <dbReference type="ARBA" id="ARBA00022475"/>
    </source>
</evidence>
<evidence type="ECO:0000256" key="4">
    <source>
        <dbReference type="ARBA" id="ARBA00023139"/>
    </source>
</evidence>
<proteinExistence type="predicted"/>
<sequence>MLGGAMAAAVVLALAACGSGTSTAGSTTEDGAQASAMASASGNITFWSSVANMKPVVDAFNQSHPNIKVNYEVTPSAAPGYAKLSTALQAGNAPDVATIEYYRLPGYASNGDLQPISDYIGQADLGKFSGQVRGLVSLGGKSWALPYDAPPMVFYYRKDLLADAGVSTAPATWQEFEADARKLKSVHPDAYLASFYPDDPSTFAGLAWQAGAKWFSTEGDSWNVNLGDAATQKVAGFWQKLIDDKLVKVEQSFSDQWSQDLQKSTMAGVVGASWSATGIVSRTKGQEGKWAVAELPNWGTPADSMLGGSTFAITKTSKNPAAAAAFIQWMTTSPDAIKARGNVGSAWLAYPGLSDIAKANFSTAPFGGQDIFSVFQKASSTVSDGWNWGPKITATYTPLADGFGRLATGGTISEAINSAQTATVSDLKNSGLSVKG</sequence>
<dbReference type="CDD" id="cd13585">
    <property type="entry name" value="PBP2_TMBP_like"/>
    <property type="match status" value="1"/>
</dbReference>
<keyword evidence="5" id="KW-0449">Lipoprotein</keyword>
<protein>
    <submittedName>
        <fullName evidence="7">Sugar ABC transporter substrate-binding protein</fullName>
    </submittedName>
</protein>
<dbReference type="InterPro" id="IPR006059">
    <property type="entry name" value="SBP"/>
</dbReference>
<evidence type="ECO:0000313" key="7">
    <source>
        <dbReference type="EMBL" id="TDF93423.1"/>
    </source>
</evidence>
<dbReference type="AlphaFoldDB" id="A0A4R5KDV9"/>
<dbReference type="InterPro" id="IPR050490">
    <property type="entry name" value="Bact_solute-bd_prot1"/>
</dbReference>
<evidence type="ECO:0000256" key="2">
    <source>
        <dbReference type="ARBA" id="ARBA00022729"/>
    </source>
</evidence>
<evidence type="ECO:0000256" key="6">
    <source>
        <dbReference type="SAM" id="SignalP"/>
    </source>
</evidence>
<keyword evidence="1" id="KW-1003">Cell membrane</keyword>
<feature type="signal peptide" evidence="6">
    <location>
        <begin position="1"/>
        <end position="24"/>
    </location>
</feature>
<evidence type="ECO:0000256" key="5">
    <source>
        <dbReference type="ARBA" id="ARBA00023288"/>
    </source>
</evidence>
<keyword evidence="3" id="KW-0472">Membrane</keyword>
<evidence type="ECO:0000313" key="8">
    <source>
        <dbReference type="Proteomes" id="UP000295511"/>
    </source>
</evidence>
<comment type="caution">
    <text evidence="7">The sequence shown here is derived from an EMBL/GenBank/DDBJ whole genome shotgun (WGS) entry which is preliminary data.</text>
</comment>
<dbReference type="Gene3D" id="3.40.190.10">
    <property type="entry name" value="Periplasmic binding protein-like II"/>
    <property type="match status" value="3"/>
</dbReference>
<dbReference type="EMBL" id="SMRU01000019">
    <property type="protein sequence ID" value="TDF93423.1"/>
    <property type="molecule type" value="Genomic_DNA"/>
</dbReference>
<name>A0A4R5KDV9_9MICC</name>
<dbReference type="Proteomes" id="UP000295511">
    <property type="component" value="Unassembled WGS sequence"/>
</dbReference>
<dbReference type="SUPFAM" id="SSF53850">
    <property type="entry name" value="Periplasmic binding protein-like II"/>
    <property type="match status" value="1"/>
</dbReference>
<evidence type="ECO:0000256" key="3">
    <source>
        <dbReference type="ARBA" id="ARBA00023136"/>
    </source>
</evidence>
<keyword evidence="8" id="KW-1185">Reference proteome</keyword>
<feature type="chain" id="PRO_5020194408" evidence="6">
    <location>
        <begin position="25"/>
        <end position="436"/>
    </location>
</feature>
<organism evidence="7 8">
    <name type="scientific">Arthrobacter terricola</name>
    <dbReference type="NCBI Taxonomy" id="2547396"/>
    <lineage>
        <taxon>Bacteria</taxon>
        <taxon>Bacillati</taxon>
        <taxon>Actinomycetota</taxon>
        <taxon>Actinomycetes</taxon>
        <taxon>Micrococcales</taxon>
        <taxon>Micrococcaceae</taxon>
        <taxon>Arthrobacter</taxon>
    </lineage>
</organism>
<dbReference type="PANTHER" id="PTHR43649:SF33">
    <property type="entry name" value="POLYGALACTURONAN_RHAMNOGALACTURONAN-BINDING PROTEIN YTCQ"/>
    <property type="match status" value="1"/>
</dbReference>
<dbReference type="PANTHER" id="PTHR43649">
    <property type="entry name" value="ARABINOSE-BINDING PROTEIN-RELATED"/>
    <property type="match status" value="1"/>
</dbReference>
<reference evidence="7 8" key="1">
    <citation type="submission" date="2019-03" db="EMBL/GenBank/DDBJ databases">
        <title>Whole genome sequence of Arthrobacter sp JH1-1.</title>
        <authorList>
            <person name="Trinh H.N."/>
        </authorList>
    </citation>
    <scope>NUCLEOTIDE SEQUENCE [LARGE SCALE GENOMIC DNA]</scope>
    <source>
        <strain evidence="7 8">JH1-1</strain>
    </source>
</reference>